<dbReference type="Pfam" id="PF01797">
    <property type="entry name" value="Y1_Tnp"/>
    <property type="match status" value="1"/>
</dbReference>
<dbReference type="PANTHER" id="PTHR34322:SF2">
    <property type="entry name" value="TRANSPOSASE IS200-LIKE DOMAIN-CONTAINING PROTEIN"/>
    <property type="match status" value="1"/>
</dbReference>
<dbReference type="EMBL" id="CP000155">
    <property type="protein sequence ID" value="ABC30961.1"/>
    <property type="molecule type" value="Genomic_DNA"/>
</dbReference>
<dbReference type="SUPFAM" id="SSF143422">
    <property type="entry name" value="Transposase IS200-like"/>
    <property type="match status" value="1"/>
</dbReference>
<accession>Q2SEG3</accession>
<protein>
    <submittedName>
        <fullName evidence="2">Transposase and inactivated derivatives</fullName>
    </submittedName>
</protein>
<dbReference type="SMART" id="SM01321">
    <property type="entry name" value="Y1_Tnp"/>
    <property type="match status" value="1"/>
</dbReference>
<dbReference type="Proteomes" id="UP000000238">
    <property type="component" value="Chromosome"/>
</dbReference>
<sequence>MARKTRFNLTGHPQLIMQRGHNRLPCFFDKEDYLYFLECVGKASEQYQCYVHAYVLLKNEFNLLVTPHIENGIPQMMQSLGRRYVQYVNHRYHRSGTLWEGRYKSSLIDSSGYMLTCYRYIDSLAVFRGLAPNESEYPWSSYHAHARGEDELGLIRNHPMYTDLGDDAEERQQSFLDLMQYEMEPWIRRHIEQTLLNELVLGGDRFINQIEDLVDRPVRPMKRGRPPKDAAKS</sequence>
<dbReference type="RefSeq" id="WP_011398028.1">
    <property type="nucleotide sequence ID" value="NC_007645.1"/>
</dbReference>
<dbReference type="AlphaFoldDB" id="Q2SEG3"/>
<name>Q2SEG3_HAHCH</name>
<evidence type="ECO:0000313" key="3">
    <source>
        <dbReference type="Proteomes" id="UP000000238"/>
    </source>
</evidence>
<evidence type="ECO:0000259" key="1">
    <source>
        <dbReference type="SMART" id="SM01321"/>
    </source>
</evidence>
<keyword evidence="3" id="KW-1185">Reference proteome</keyword>
<dbReference type="KEGG" id="hch:HCH_04254"/>
<gene>
    <name evidence="2" type="ordered locus">HCH_04254</name>
</gene>
<dbReference type="Gene3D" id="3.30.70.1290">
    <property type="entry name" value="Transposase IS200-like"/>
    <property type="match status" value="1"/>
</dbReference>
<dbReference type="GO" id="GO:0006313">
    <property type="term" value="P:DNA transposition"/>
    <property type="evidence" value="ECO:0007669"/>
    <property type="project" value="InterPro"/>
</dbReference>
<dbReference type="PANTHER" id="PTHR34322">
    <property type="entry name" value="TRANSPOSASE, Y1_TNP DOMAIN-CONTAINING"/>
    <property type="match status" value="1"/>
</dbReference>
<evidence type="ECO:0000313" key="2">
    <source>
        <dbReference type="EMBL" id="ABC30961.1"/>
    </source>
</evidence>
<dbReference type="InterPro" id="IPR002686">
    <property type="entry name" value="Transposase_17"/>
</dbReference>
<proteinExistence type="predicted"/>
<dbReference type="GO" id="GO:0003677">
    <property type="term" value="F:DNA binding"/>
    <property type="evidence" value="ECO:0007669"/>
    <property type="project" value="InterPro"/>
</dbReference>
<feature type="domain" description="Transposase IS200-like" evidence="1">
    <location>
        <begin position="9"/>
        <end position="124"/>
    </location>
</feature>
<dbReference type="GO" id="GO:0004803">
    <property type="term" value="F:transposase activity"/>
    <property type="evidence" value="ECO:0007669"/>
    <property type="project" value="InterPro"/>
</dbReference>
<dbReference type="OrthoDB" id="9814067at2"/>
<dbReference type="HOGENOM" id="CLU_068226_1_0_6"/>
<dbReference type="eggNOG" id="COG1943">
    <property type="taxonomic scope" value="Bacteria"/>
</dbReference>
<dbReference type="InterPro" id="IPR036515">
    <property type="entry name" value="Transposase_17_sf"/>
</dbReference>
<reference evidence="2 3" key="1">
    <citation type="journal article" date="2005" name="Nucleic Acids Res.">
        <title>Genomic blueprint of Hahella chejuensis, a marine microbe producing an algicidal agent.</title>
        <authorList>
            <person name="Jeong H."/>
            <person name="Yim J.H."/>
            <person name="Lee C."/>
            <person name="Choi S.-H."/>
            <person name="Park Y.K."/>
            <person name="Yoon S.H."/>
            <person name="Hur C.-G."/>
            <person name="Kang H.-Y."/>
            <person name="Kim D."/>
            <person name="Lee H.H."/>
            <person name="Park K.H."/>
            <person name="Park S.-H."/>
            <person name="Park H.-S."/>
            <person name="Lee H.K."/>
            <person name="Oh T.K."/>
            <person name="Kim J.F."/>
        </authorList>
    </citation>
    <scope>NUCLEOTIDE SEQUENCE [LARGE SCALE GENOMIC DNA]</scope>
    <source>
        <strain evidence="2 3">KCTC 2396</strain>
    </source>
</reference>
<organism evidence="2 3">
    <name type="scientific">Hahella chejuensis (strain KCTC 2396)</name>
    <dbReference type="NCBI Taxonomy" id="349521"/>
    <lineage>
        <taxon>Bacteria</taxon>
        <taxon>Pseudomonadati</taxon>
        <taxon>Pseudomonadota</taxon>
        <taxon>Gammaproteobacteria</taxon>
        <taxon>Oceanospirillales</taxon>
        <taxon>Hahellaceae</taxon>
        <taxon>Hahella</taxon>
    </lineage>
</organism>
<dbReference type="STRING" id="349521.HCH_04254"/>